<dbReference type="Proteomes" id="UP000789423">
    <property type="component" value="Unassembled WGS sequence"/>
</dbReference>
<dbReference type="Pfam" id="PF00485">
    <property type="entry name" value="PRK"/>
    <property type="match status" value="1"/>
</dbReference>
<evidence type="ECO:0000259" key="1">
    <source>
        <dbReference type="Pfam" id="PF00485"/>
    </source>
</evidence>
<dbReference type="Gene3D" id="3.40.50.300">
    <property type="entry name" value="P-loop containing nucleotide triphosphate hydrolases"/>
    <property type="match status" value="1"/>
</dbReference>
<dbReference type="NCBIfam" id="NF005807">
    <property type="entry name" value="PRK07667.1"/>
    <property type="match status" value="1"/>
</dbReference>
<comment type="caution">
    <text evidence="2">The sequence shown here is derived from an EMBL/GenBank/DDBJ whole genome shotgun (WGS) entry which is preliminary data.</text>
</comment>
<proteinExistence type="predicted"/>
<dbReference type="RefSeq" id="WP_230576076.1">
    <property type="nucleotide sequence ID" value="NZ_CAKJTI010000021.1"/>
</dbReference>
<dbReference type="InterPro" id="IPR006083">
    <property type="entry name" value="PRK/URK"/>
</dbReference>
<dbReference type="EMBL" id="CAKJTI010000021">
    <property type="protein sequence ID" value="CAG9614070.1"/>
    <property type="molecule type" value="Genomic_DNA"/>
</dbReference>
<keyword evidence="3" id="KW-1185">Reference proteome</keyword>
<evidence type="ECO:0000313" key="3">
    <source>
        <dbReference type="Proteomes" id="UP000789423"/>
    </source>
</evidence>
<sequence length="197" mass="23732">MKDHFVTLLHLISNLEIDGRFILGVDGLSRSGKTTLVKKLSEAVKEKNIPFYVFHIDDHIVERKKRYNTGHEEWYEYYYLQWDITWLRDHFFDKLGFSNDLILPFYNNESDTQSIKSIKLPNTCVIVIEGVFLQRKEWRSFYDYVVYLDCPRNKRFLRENEHTQQNISKFQNRYWKAEEFYINTESPTNIANLVLQG</sequence>
<keyword evidence="2" id="KW-0418">Kinase</keyword>
<organism evidence="2 3">
    <name type="scientific">Bacillus rhizoplanae</name>
    <dbReference type="NCBI Taxonomy" id="2880966"/>
    <lineage>
        <taxon>Bacteria</taxon>
        <taxon>Bacillati</taxon>
        <taxon>Bacillota</taxon>
        <taxon>Bacilli</taxon>
        <taxon>Bacillales</taxon>
        <taxon>Bacillaceae</taxon>
        <taxon>Bacillus</taxon>
    </lineage>
</organism>
<reference evidence="2 3" key="1">
    <citation type="submission" date="2021-10" db="EMBL/GenBank/DDBJ databases">
        <authorList>
            <person name="Criscuolo A."/>
        </authorList>
    </citation>
    <scope>NUCLEOTIDE SEQUENCE [LARGE SCALE GENOMIC DNA]</scope>
    <source>
        <strain evidence="3">CIP 111899</strain>
    </source>
</reference>
<protein>
    <submittedName>
        <fullName evidence="2">Uridine kinase</fullName>
        <ecNumber evidence="2">2.7.1.48</ecNumber>
    </submittedName>
</protein>
<dbReference type="InterPro" id="IPR027417">
    <property type="entry name" value="P-loop_NTPase"/>
</dbReference>
<dbReference type="GO" id="GO:0004849">
    <property type="term" value="F:uridine kinase activity"/>
    <property type="evidence" value="ECO:0007669"/>
    <property type="project" value="UniProtKB-EC"/>
</dbReference>
<name>A0ABM8YE51_9BACI</name>
<keyword evidence="2" id="KW-0808">Transferase</keyword>
<gene>
    <name evidence="2" type="primary">udk_3</name>
    <name evidence="2" type="ORF">BACCIP111899_03297</name>
</gene>
<dbReference type="SUPFAM" id="SSF52540">
    <property type="entry name" value="P-loop containing nucleoside triphosphate hydrolases"/>
    <property type="match status" value="1"/>
</dbReference>
<evidence type="ECO:0000313" key="2">
    <source>
        <dbReference type="EMBL" id="CAG9614070.1"/>
    </source>
</evidence>
<dbReference type="EC" id="2.7.1.48" evidence="2"/>
<feature type="domain" description="Phosphoribulokinase/uridine kinase" evidence="1">
    <location>
        <begin position="22"/>
        <end position="156"/>
    </location>
</feature>
<accession>A0ABM8YE51</accession>